<accession>A0ABV5UJ07</accession>
<dbReference type="CDD" id="cd06173">
    <property type="entry name" value="MFS_MefA_like"/>
    <property type="match status" value="1"/>
</dbReference>
<evidence type="ECO:0000256" key="1">
    <source>
        <dbReference type="ARBA" id="ARBA00004651"/>
    </source>
</evidence>
<reference evidence="8 9" key="1">
    <citation type="submission" date="2024-09" db="EMBL/GenBank/DDBJ databases">
        <authorList>
            <person name="Sun Q."/>
            <person name="Mori K."/>
        </authorList>
    </citation>
    <scope>NUCLEOTIDE SEQUENCE [LARGE SCALE GENOMIC DNA]</scope>
    <source>
        <strain evidence="8 9">JCM 13852</strain>
    </source>
</reference>
<keyword evidence="4 6" id="KW-1133">Transmembrane helix</keyword>
<evidence type="ECO:0000313" key="8">
    <source>
        <dbReference type="EMBL" id="MFB9691370.1"/>
    </source>
</evidence>
<gene>
    <name evidence="8" type="ORF">ACFFTO_45005</name>
</gene>
<dbReference type="Proteomes" id="UP001589535">
    <property type="component" value="Unassembled WGS sequence"/>
</dbReference>
<keyword evidence="5 6" id="KW-0472">Membrane</keyword>
<evidence type="ECO:0000256" key="6">
    <source>
        <dbReference type="SAM" id="Phobius"/>
    </source>
</evidence>
<feature type="domain" description="Major facilitator superfamily (MFS) profile" evidence="7">
    <location>
        <begin position="26"/>
        <end position="415"/>
    </location>
</feature>
<protein>
    <submittedName>
        <fullName evidence="8">MFS transporter</fullName>
    </submittedName>
</protein>
<name>A0ABV5UJ07_9PSEU</name>
<dbReference type="Gene3D" id="1.20.1250.20">
    <property type="entry name" value="MFS general substrate transporter like domains"/>
    <property type="match status" value="2"/>
</dbReference>
<comment type="caution">
    <text evidence="8">The sequence shown here is derived from an EMBL/GenBank/DDBJ whole genome shotgun (WGS) entry which is preliminary data.</text>
</comment>
<keyword evidence="3 6" id="KW-0812">Transmembrane</keyword>
<feature type="transmembrane region" description="Helical" evidence="6">
    <location>
        <begin position="298"/>
        <end position="318"/>
    </location>
</feature>
<feature type="transmembrane region" description="Helical" evidence="6">
    <location>
        <begin position="324"/>
        <end position="349"/>
    </location>
</feature>
<dbReference type="PANTHER" id="PTHR23513">
    <property type="entry name" value="INTEGRAL MEMBRANE EFFLUX PROTEIN-RELATED"/>
    <property type="match status" value="1"/>
</dbReference>
<dbReference type="InterPro" id="IPR036259">
    <property type="entry name" value="MFS_trans_sf"/>
</dbReference>
<organism evidence="8 9">
    <name type="scientific">Amycolatopsis plumensis</name>
    <dbReference type="NCBI Taxonomy" id="236508"/>
    <lineage>
        <taxon>Bacteria</taxon>
        <taxon>Bacillati</taxon>
        <taxon>Actinomycetota</taxon>
        <taxon>Actinomycetes</taxon>
        <taxon>Pseudonocardiales</taxon>
        <taxon>Pseudonocardiaceae</taxon>
        <taxon>Amycolatopsis</taxon>
    </lineage>
</organism>
<evidence type="ECO:0000256" key="3">
    <source>
        <dbReference type="ARBA" id="ARBA00022692"/>
    </source>
</evidence>
<feature type="transmembrane region" description="Helical" evidence="6">
    <location>
        <begin position="392"/>
        <end position="411"/>
    </location>
</feature>
<keyword evidence="9" id="KW-1185">Reference proteome</keyword>
<evidence type="ECO:0000259" key="7">
    <source>
        <dbReference type="PROSITE" id="PS50850"/>
    </source>
</evidence>
<evidence type="ECO:0000256" key="5">
    <source>
        <dbReference type="ARBA" id="ARBA00023136"/>
    </source>
</evidence>
<feature type="transmembrane region" description="Helical" evidence="6">
    <location>
        <begin position="63"/>
        <end position="86"/>
    </location>
</feature>
<dbReference type="SUPFAM" id="SSF103473">
    <property type="entry name" value="MFS general substrate transporter"/>
    <property type="match status" value="1"/>
</dbReference>
<feature type="transmembrane region" description="Helical" evidence="6">
    <location>
        <begin position="30"/>
        <end position="51"/>
    </location>
</feature>
<evidence type="ECO:0000256" key="4">
    <source>
        <dbReference type="ARBA" id="ARBA00022989"/>
    </source>
</evidence>
<proteinExistence type="predicted"/>
<feature type="transmembrane region" description="Helical" evidence="6">
    <location>
        <begin position="268"/>
        <end position="286"/>
    </location>
</feature>
<feature type="transmembrane region" description="Helical" evidence="6">
    <location>
        <begin position="165"/>
        <end position="184"/>
    </location>
</feature>
<comment type="subcellular location">
    <subcellularLocation>
        <location evidence="1">Cell membrane</location>
        <topology evidence="1">Multi-pass membrane protein</topology>
    </subcellularLocation>
</comment>
<dbReference type="Pfam" id="PF07690">
    <property type="entry name" value="MFS_1"/>
    <property type="match status" value="2"/>
</dbReference>
<dbReference type="InterPro" id="IPR011701">
    <property type="entry name" value="MFS"/>
</dbReference>
<evidence type="ECO:0000313" key="9">
    <source>
        <dbReference type="Proteomes" id="UP001589535"/>
    </source>
</evidence>
<sequence>MCTYHGGVLVVSQEFRVVLSLFRHRDYRHLFTAQLVALFGTGLTTVALGLLAYDLAGADAGAVLGTALAIKMVTYVTVAPLAGAYADRVPRRVMLVCLDLVRALVVLALPFVDQVWQIYALIVVLQSASAAFTPTFQAVLPDILPDERDYTRALSASQLASTMESLLSPVLAAAVLTLVSFHWLFTGTSVGFLTSAALVLTTRIPDAVRSHRGGVWDRTLAGARIYAATPRLRGVMGLNLVVAAVGSVVMVNTVNYVRDALGRGQADVALLLAANGVGTMLVALLLPRVLDRVRERTVTLTGAAVLLAGIAGAIGLSTVDGGSWFAALAVWATVGLGTGLVLTPVGRVLRRSSASADRPAVFAAQFSLSHACWLLAYPIAGWLATEAGFSTTWIVLAGLGLLGAVVAVRAWPRADHDVLEHTHDDTTDPAHLTDAIQVDDGLWQHRHEYVIDREHDRWPTATR</sequence>
<dbReference type="InterPro" id="IPR020846">
    <property type="entry name" value="MFS_dom"/>
</dbReference>
<feature type="transmembrane region" description="Helical" evidence="6">
    <location>
        <begin position="234"/>
        <end position="256"/>
    </location>
</feature>
<dbReference type="RefSeq" id="WP_378208238.1">
    <property type="nucleotide sequence ID" value="NZ_JBHMBK010000090.1"/>
</dbReference>
<dbReference type="PANTHER" id="PTHR23513:SF18">
    <property type="entry name" value="INTEGRAL MEMBRANE PROTEIN"/>
    <property type="match status" value="1"/>
</dbReference>
<feature type="transmembrane region" description="Helical" evidence="6">
    <location>
        <begin position="361"/>
        <end position="380"/>
    </location>
</feature>
<evidence type="ECO:0000256" key="2">
    <source>
        <dbReference type="ARBA" id="ARBA00022475"/>
    </source>
</evidence>
<dbReference type="EMBL" id="JBHMBK010000090">
    <property type="protein sequence ID" value="MFB9691370.1"/>
    <property type="molecule type" value="Genomic_DNA"/>
</dbReference>
<keyword evidence="2" id="KW-1003">Cell membrane</keyword>
<dbReference type="PROSITE" id="PS50850">
    <property type="entry name" value="MFS"/>
    <property type="match status" value="1"/>
</dbReference>